<proteinExistence type="predicted"/>
<dbReference type="AlphaFoldDB" id="A0A2H4SS72"/>
<dbReference type="Gene3D" id="1.20.1280.140">
    <property type="match status" value="1"/>
</dbReference>
<dbReference type="EMBL" id="CP023326">
    <property type="protein sequence ID" value="ATY65965.1"/>
    <property type="molecule type" value="Genomic_DNA"/>
</dbReference>
<keyword evidence="1" id="KW-0732">Signal</keyword>
<accession>A0A2H4SS72</accession>
<dbReference type="Pfam" id="PF12296">
    <property type="entry name" value="HsbA"/>
    <property type="match status" value="1"/>
</dbReference>
<organism evidence="2 3">
    <name type="scientific">Cordyceps militaris</name>
    <name type="common">Caterpillar fungus</name>
    <name type="synonym">Clavaria militaris</name>
    <dbReference type="NCBI Taxonomy" id="73501"/>
    <lineage>
        <taxon>Eukaryota</taxon>
        <taxon>Fungi</taxon>
        <taxon>Dikarya</taxon>
        <taxon>Ascomycota</taxon>
        <taxon>Pezizomycotina</taxon>
        <taxon>Sordariomycetes</taxon>
        <taxon>Hypocreomycetidae</taxon>
        <taxon>Hypocreales</taxon>
        <taxon>Cordycipitaceae</taxon>
        <taxon>Cordyceps</taxon>
    </lineage>
</organism>
<evidence type="ECO:0000313" key="2">
    <source>
        <dbReference type="EMBL" id="ATY65965.1"/>
    </source>
</evidence>
<name>A0A2H4SS72_CORMI</name>
<feature type="chain" id="PRO_5014126027" evidence="1">
    <location>
        <begin position="17"/>
        <end position="179"/>
    </location>
</feature>
<dbReference type="PANTHER" id="PTHR38123">
    <property type="entry name" value="CELL WALL SERINE-THREONINE-RICH GALACTOMANNOPROTEIN MP1 (AFU_ORTHOLOGUE AFUA_4G03240)"/>
    <property type="match status" value="1"/>
</dbReference>
<dbReference type="PANTHER" id="PTHR38123:SF1">
    <property type="entry name" value="HYDROPHOBIC SURFACE BINDING PROTEIN"/>
    <property type="match status" value="1"/>
</dbReference>
<evidence type="ECO:0000256" key="1">
    <source>
        <dbReference type="SAM" id="SignalP"/>
    </source>
</evidence>
<feature type="signal peptide" evidence="1">
    <location>
        <begin position="1"/>
        <end position="16"/>
    </location>
</feature>
<sequence length="179" mass="19080">MRIHTLIPLLVAPALGHLWQRDGGSIIDSISSISAELSAMSTALDKIQGPDDAQAAVDFQNQATQLQTDLQTVTDSVKNSAAFDDEQSSAVAYSVVGITDVTYAVLGKVAAKRDVFDKLGGSAITGFVHDELQGLQNSTMRFGAALTGKFVKTVQDVAPLLLSSLEFHFYETIQVYASS</sequence>
<gene>
    <name evidence="2" type="ORF">A9K55_001700</name>
</gene>
<dbReference type="VEuPathDB" id="FungiDB:CCM_00409"/>
<evidence type="ECO:0000313" key="3">
    <source>
        <dbReference type="Proteomes" id="UP000323067"/>
    </source>
</evidence>
<protein>
    <submittedName>
        <fullName evidence="2">Cell wall galactomanno</fullName>
    </submittedName>
</protein>
<dbReference type="Proteomes" id="UP000323067">
    <property type="component" value="Chromosome iii"/>
</dbReference>
<dbReference type="GO" id="GO:0005576">
    <property type="term" value="C:extracellular region"/>
    <property type="evidence" value="ECO:0007669"/>
    <property type="project" value="TreeGrafter"/>
</dbReference>
<reference evidence="2 3" key="1">
    <citation type="journal article" date="2017" name="BMC Genomics">
        <title>Chromosome level assembly and secondary metabolite potential of the parasitic fungus Cordyceps militaris.</title>
        <authorList>
            <person name="Kramer G.J."/>
            <person name="Nodwell J.R."/>
        </authorList>
    </citation>
    <scope>NUCLEOTIDE SEQUENCE [LARGE SCALE GENOMIC DNA]</scope>
    <source>
        <strain evidence="2 3">ATCC 34164</strain>
    </source>
</reference>
<dbReference type="VEuPathDB" id="FungiDB:A9K55_001700"/>
<dbReference type="InterPro" id="IPR021054">
    <property type="entry name" value="Cell_wall_mannoprotein_1"/>
</dbReference>
<dbReference type="OrthoDB" id="3485059at2759"/>